<dbReference type="EMBL" id="PJND01000012">
    <property type="protein sequence ID" value="PKW20024.1"/>
    <property type="molecule type" value="Genomic_DNA"/>
</dbReference>
<evidence type="ECO:0000313" key="1">
    <source>
        <dbReference type="EMBL" id="PKW20024.1"/>
    </source>
</evidence>
<reference evidence="1 3" key="1">
    <citation type="submission" date="2017-12" db="EMBL/GenBank/DDBJ databases">
        <title>Genomic Encyclopedia of Type Strains, Phase III (KMG-III): the genomes of soil and plant-associated and newly described type strains.</title>
        <authorList>
            <person name="Whitman W."/>
        </authorList>
    </citation>
    <scope>NUCLEOTIDE SEQUENCE [LARGE SCALE GENOMIC DNA]</scope>
    <source>
        <strain evidence="1 3">IP-10</strain>
    </source>
</reference>
<sequence>MFLSMQKKELHIVSFDNPFPPNYGGAIEVFYKIKALHEIGYAIYLHCFVNSVPEQSPELDAIVSEVYFYKNSHNPFYFFSKTPFSVLSRNNRELLNNLKKNNAPILYEGLKTAYCFEDNLLKNRVKVIRLHNLEQDYFKGIALSENNLIKKALYFLESKKYESYEKKLQHFDKVLALSRFENDYVNSKFHNSSYIPVFHGNEKVEIIEGFGKYAFYHGDLRTSDNRKVVKYLIEVFKNLDYKLVIASGSKEKMVRRLIRNAPNIEFVFLKDFEMLKQLLGEAHINLILSFQRSGTKLKLLNSLFRSRFCIINENIIDDEIVSDFCIKTDSKEKLISLINFLKSQPYLDGEKKKTVLEEYLNDRANAQILSGILESLNR</sequence>
<evidence type="ECO:0000313" key="3">
    <source>
        <dbReference type="Proteomes" id="UP000233767"/>
    </source>
</evidence>
<dbReference type="AlphaFoldDB" id="A0A497UEM5"/>
<gene>
    <name evidence="1" type="ORF">B0G92_3264</name>
    <name evidence="2" type="ORF">CLV50_3273</name>
</gene>
<dbReference type="SUPFAM" id="SSF53756">
    <property type="entry name" value="UDP-Glycosyltransferase/glycogen phosphorylase"/>
    <property type="match status" value="1"/>
</dbReference>
<name>A0A497UEM5_9FLAO</name>
<dbReference type="EMBL" id="RCCB01000016">
    <property type="protein sequence ID" value="RLJ23123.1"/>
    <property type="molecule type" value="Genomic_DNA"/>
</dbReference>
<dbReference type="Gene3D" id="3.40.50.2000">
    <property type="entry name" value="Glycogen Phosphorylase B"/>
    <property type="match status" value="1"/>
</dbReference>
<keyword evidence="3" id="KW-1185">Reference proteome</keyword>
<organism evidence="2 4">
    <name type="scientific">Flavobacterium lindanitolerans</name>
    <dbReference type="NCBI Taxonomy" id="428988"/>
    <lineage>
        <taxon>Bacteria</taxon>
        <taxon>Pseudomonadati</taxon>
        <taxon>Bacteroidota</taxon>
        <taxon>Flavobacteriia</taxon>
        <taxon>Flavobacteriales</taxon>
        <taxon>Flavobacteriaceae</taxon>
        <taxon>Flavobacterium</taxon>
    </lineage>
</organism>
<proteinExistence type="predicted"/>
<evidence type="ECO:0000313" key="4">
    <source>
        <dbReference type="Proteomes" id="UP000275027"/>
    </source>
</evidence>
<protein>
    <recommendedName>
        <fullName evidence="5">Glycosyltransferase involved in cell wall biosynthesis</fullName>
    </recommendedName>
</protein>
<dbReference type="Proteomes" id="UP000233767">
    <property type="component" value="Unassembled WGS sequence"/>
</dbReference>
<dbReference type="Proteomes" id="UP000275027">
    <property type="component" value="Unassembled WGS sequence"/>
</dbReference>
<accession>A0A497UEM5</accession>
<evidence type="ECO:0000313" key="2">
    <source>
        <dbReference type="EMBL" id="RLJ23123.1"/>
    </source>
</evidence>
<comment type="caution">
    <text evidence="2">The sequence shown here is derived from an EMBL/GenBank/DDBJ whole genome shotgun (WGS) entry which is preliminary data.</text>
</comment>
<evidence type="ECO:0008006" key="5">
    <source>
        <dbReference type="Google" id="ProtNLM"/>
    </source>
</evidence>
<reference evidence="2 4" key="2">
    <citation type="submission" date="2018-10" db="EMBL/GenBank/DDBJ databases">
        <title>Genomic Encyclopedia of Archaeal and Bacterial Type Strains, Phase II (KMG-II): from individual species to whole genera.</title>
        <authorList>
            <person name="Goeker M."/>
        </authorList>
    </citation>
    <scope>NUCLEOTIDE SEQUENCE [LARGE SCALE GENOMIC DNA]</scope>
    <source>
        <strain evidence="2 4">DSM 21886</strain>
    </source>
</reference>